<dbReference type="PROSITE" id="PS51833">
    <property type="entry name" value="HDOD"/>
    <property type="match status" value="1"/>
</dbReference>
<evidence type="ECO:0000313" key="3">
    <source>
        <dbReference type="Proteomes" id="UP000604481"/>
    </source>
</evidence>
<reference evidence="2 3" key="1">
    <citation type="submission" date="2020-10" db="EMBL/GenBank/DDBJ databases">
        <title>The genome sequence of Chitinilyticum litopenaei 4Y14.</title>
        <authorList>
            <person name="Liu Y."/>
        </authorList>
    </citation>
    <scope>NUCLEOTIDE SEQUENCE [LARGE SCALE GENOMIC DNA]</scope>
    <source>
        <strain evidence="2 3">4Y14</strain>
    </source>
</reference>
<evidence type="ECO:0000259" key="1">
    <source>
        <dbReference type="PROSITE" id="PS51833"/>
    </source>
</evidence>
<dbReference type="PANTHER" id="PTHR33525">
    <property type="match status" value="1"/>
</dbReference>
<accession>A0A8J7FZQ2</accession>
<organism evidence="2 3">
    <name type="scientific">Chitinilyticum piscinae</name>
    <dbReference type="NCBI Taxonomy" id="2866724"/>
    <lineage>
        <taxon>Bacteria</taxon>
        <taxon>Pseudomonadati</taxon>
        <taxon>Pseudomonadota</taxon>
        <taxon>Betaproteobacteria</taxon>
        <taxon>Neisseriales</taxon>
        <taxon>Chitinibacteraceae</taxon>
        <taxon>Chitinilyticum</taxon>
    </lineage>
</organism>
<dbReference type="Gene3D" id="1.10.3210.10">
    <property type="entry name" value="Hypothetical protein af1432"/>
    <property type="match status" value="1"/>
</dbReference>
<dbReference type="InterPro" id="IPR013976">
    <property type="entry name" value="HDOD"/>
</dbReference>
<name>A0A8J7FZQ2_9NEIS</name>
<protein>
    <submittedName>
        <fullName evidence="2">HDOD domain-containing protein</fullName>
    </submittedName>
</protein>
<keyword evidence="3" id="KW-1185">Reference proteome</keyword>
<gene>
    <name evidence="2" type="ORF">INR99_08080</name>
</gene>
<sequence length="432" mass="47049">MNWFSGLFRSRPAPDAPAPPPAVAVAAAVTPDKGLLRRKPVYDRHWRIVASTFTVRPLPHADHVHDHSQLDLEILLYEVTRLVQSGHYSGQVWLELPWERAALLADMAETLPGPVTVILHGEHQLDASASRDVLHLLRKKGLKVGVMLDGWLNQHATLLADVQLLMISPASPDPALLSKLVANGRSAMGGGEIWLAAVDSQEAAEAGFQFGVNYVSGKVFANPRFTPAKLPGEFIKLNHVLSQLRQGADFSLLANELKTDPVLSVRLLRYVNSAALALPNPVHSLEQALAVLGQEKLYRWLSLLLFSSSNPQPLDATLLEAALTRARLMELAGAGSTISSDSLYLTGLFSLLDYLLRVPRRQLLEELCAPAEVIDTLAGRQTPLTPFLLLAEAAEGDAEVDQHVLDGCAIEREAFARLQFDATLWVLAAMAG</sequence>
<dbReference type="Pfam" id="PF08668">
    <property type="entry name" value="HDOD"/>
    <property type="match status" value="1"/>
</dbReference>
<proteinExistence type="predicted"/>
<comment type="caution">
    <text evidence="2">The sequence shown here is derived from an EMBL/GenBank/DDBJ whole genome shotgun (WGS) entry which is preliminary data.</text>
</comment>
<dbReference type="PANTHER" id="PTHR33525:SF4">
    <property type="entry name" value="CYCLIC DI-GMP PHOSPHODIESTERASE CDGJ"/>
    <property type="match status" value="1"/>
</dbReference>
<dbReference type="AlphaFoldDB" id="A0A8J7FZQ2"/>
<dbReference type="SUPFAM" id="SSF109604">
    <property type="entry name" value="HD-domain/PDEase-like"/>
    <property type="match status" value="1"/>
</dbReference>
<dbReference type="EMBL" id="JADFUA010000004">
    <property type="protein sequence ID" value="MBE9609305.1"/>
    <property type="molecule type" value="Genomic_DNA"/>
</dbReference>
<dbReference type="InterPro" id="IPR052340">
    <property type="entry name" value="RNase_Y/CdgJ"/>
</dbReference>
<evidence type="ECO:0000313" key="2">
    <source>
        <dbReference type="EMBL" id="MBE9609305.1"/>
    </source>
</evidence>
<dbReference type="Proteomes" id="UP000604481">
    <property type="component" value="Unassembled WGS sequence"/>
</dbReference>
<feature type="domain" description="HDOD" evidence="1">
    <location>
        <begin position="227"/>
        <end position="414"/>
    </location>
</feature>
<dbReference type="RefSeq" id="WP_194115837.1">
    <property type="nucleotide sequence ID" value="NZ_JADFUA010000004.1"/>
</dbReference>